<gene>
    <name evidence="1" type="ORF">LY60_02351</name>
</gene>
<evidence type="ECO:0008006" key="3">
    <source>
        <dbReference type="Google" id="ProtNLM"/>
    </source>
</evidence>
<sequence length="169" mass="20088">MKKIYEYNGFSFHEYNPTIFRPFYVNLEPISMRKRLRFLLAYFAGYKVYYMAKDDEYIGYCVVENGRDIRYKFATNKDILVGPYFVKEDYRGRKLSVMLLEVILHNIGLRYNYAWDYIKKTNIPSIKASSKVGLSYFSDATISSITRQLVLLQDNKGDYCIMRYKNIKA</sequence>
<organism evidence="1 2">
    <name type="scientific">Sedimentibacter saalensis</name>
    <dbReference type="NCBI Taxonomy" id="130788"/>
    <lineage>
        <taxon>Bacteria</taxon>
        <taxon>Bacillati</taxon>
        <taxon>Bacillota</taxon>
        <taxon>Tissierellia</taxon>
        <taxon>Sedimentibacter</taxon>
    </lineage>
</organism>
<dbReference type="OrthoDB" id="7205533at2"/>
<dbReference type="RefSeq" id="WP_145083687.1">
    <property type="nucleotide sequence ID" value="NZ_VLKH01000006.1"/>
</dbReference>
<comment type="caution">
    <text evidence="1">The sequence shown here is derived from an EMBL/GenBank/DDBJ whole genome shotgun (WGS) entry which is preliminary data.</text>
</comment>
<proteinExistence type="predicted"/>
<keyword evidence="2" id="KW-1185">Reference proteome</keyword>
<dbReference type="Gene3D" id="3.40.630.30">
    <property type="match status" value="1"/>
</dbReference>
<protein>
    <recommendedName>
        <fullName evidence="3">Acetyltransferase (GNAT) family protein</fullName>
    </recommendedName>
</protein>
<reference evidence="1 2" key="1">
    <citation type="submission" date="2019-07" db="EMBL/GenBank/DDBJ databases">
        <title>Genomic Encyclopedia of Type Strains, Phase I: the one thousand microbial genomes (KMG-I) project.</title>
        <authorList>
            <person name="Kyrpides N."/>
        </authorList>
    </citation>
    <scope>NUCLEOTIDE SEQUENCE [LARGE SCALE GENOMIC DNA]</scope>
    <source>
        <strain evidence="1 2">DSM 13558</strain>
    </source>
</reference>
<name>A0A562J8K1_9FIRM</name>
<dbReference type="Proteomes" id="UP000315343">
    <property type="component" value="Unassembled WGS sequence"/>
</dbReference>
<accession>A0A562J8K1</accession>
<dbReference type="InterPro" id="IPR016181">
    <property type="entry name" value="Acyl_CoA_acyltransferase"/>
</dbReference>
<evidence type="ECO:0000313" key="1">
    <source>
        <dbReference type="EMBL" id="TWH79373.1"/>
    </source>
</evidence>
<dbReference type="EMBL" id="VLKH01000006">
    <property type="protein sequence ID" value="TWH79373.1"/>
    <property type="molecule type" value="Genomic_DNA"/>
</dbReference>
<dbReference type="AlphaFoldDB" id="A0A562J8K1"/>
<evidence type="ECO:0000313" key="2">
    <source>
        <dbReference type="Proteomes" id="UP000315343"/>
    </source>
</evidence>
<dbReference type="SUPFAM" id="SSF55729">
    <property type="entry name" value="Acyl-CoA N-acyltransferases (Nat)"/>
    <property type="match status" value="1"/>
</dbReference>